<dbReference type="OrthoDB" id="48898at2"/>
<evidence type="ECO:0000313" key="6">
    <source>
        <dbReference type="Proteomes" id="UP000041394"/>
    </source>
</evidence>
<dbReference type="EMBL" id="CDMH01000022">
    <property type="protein sequence ID" value="CRF42341.1"/>
    <property type="molecule type" value="Genomic_DNA"/>
</dbReference>
<name>A0A0K2XFA1_9HELI</name>
<dbReference type="Pfam" id="PF13023">
    <property type="entry name" value="HD_3"/>
    <property type="match status" value="1"/>
</dbReference>
<reference evidence="5" key="2">
    <citation type="submission" date="2014-12" db="EMBL/GenBank/DDBJ databases">
        <authorList>
            <person name="Smet A."/>
        </authorList>
    </citation>
    <scope>NUCLEOTIDE SEQUENCE [LARGE SCALE GENOMIC DNA]</scope>
</reference>
<reference evidence="6 7" key="3">
    <citation type="submission" date="2014-12" db="EMBL/GenBank/DDBJ databases">
        <authorList>
            <person name="Jaenicke S."/>
        </authorList>
    </citation>
    <scope>NUCLEOTIDE SEQUENCE [LARGE SCALE GENOMIC DNA]</scope>
</reference>
<gene>
    <name evidence="2" type="ORF">HAL011_08290</name>
    <name evidence="3" type="ORF">HAL013_05100</name>
    <name evidence="4" type="ORF">HAL09_13730</name>
</gene>
<evidence type="ECO:0000313" key="4">
    <source>
        <dbReference type="EMBL" id="CRF44761.1"/>
    </source>
</evidence>
<dbReference type="AlphaFoldDB" id="A0A0K2XFA1"/>
<dbReference type="Gene3D" id="1.10.3210.10">
    <property type="entry name" value="Hypothetical protein af1432"/>
    <property type="match status" value="2"/>
</dbReference>
<proteinExistence type="predicted"/>
<dbReference type="Proteomes" id="UP000045175">
    <property type="component" value="Unassembled WGS sequence"/>
</dbReference>
<sequence>MTKPRLSRALLERLFVAASIRRWNDQACPIEFSELDKQAHKAMVVVLLAKNQKKHIDWDRLLNYFCFEFLSRVVLTDIKPPIYYKLLEKHRTALADYVWGVLEPEVAGYDLFLSMQDYFCNPPKDLESHLLKAAHDYVSAWEFGFIHRFYPEGYGVQEIKAHLDTSLKGHASLLEKVAHLELLTSMFGQLRFQKRWSQTPRVPPTSVLGHALFVAFCAFLLSFDLKACRQMRLNHFLGGLFHDLPEVLTRDIISPIKHGVPGLDEYLKVLEATAMQEHIFRYVNLEFEQELRYFTEKEFDDRCIDPKTQETLELKDPTLLWQSYNHDIYHGVCGRLLKFCDQLSAFLEAKISIAHGITSDVLSNGAENIREKCQNVCIQGVHLGALFGVFA</sequence>
<evidence type="ECO:0000313" key="7">
    <source>
        <dbReference type="Proteomes" id="UP000045175"/>
    </source>
</evidence>
<feature type="domain" description="HD" evidence="1">
    <location>
        <begin position="188"/>
        <end position="369"/>
    </location>
</feature>
<keyword evidence="5" id="KW-1185">Reference proteome</keyword>
<dbReference type="EMBL" id="CDML01000025">
    <property type="protein sequence ID" value="CRF41053.1"/>
    <property type="molecule type" value="Genomic_DNA"/>
</dbReference>
<dbReference type="InterPro" id="IPR006674">
    <property type="entry name" value="HD_domain"/>
</dbReference>
<dbReference type="RefSeq" id="WP_053940986.1">
    <property type="nucleotide sequence ID" value="NZ_CDMH01000022.1"/>
</dbReference>
<dbReference type="Proteomes" id="UP000038622">
    <property type="component" value="Unassembled WGS sequence"/>
</dbReference>
<dbReference type="Proteomes" id="UP000041394">
    <property type="component" value="Unassembled WGS sequence"/>
</dbReference>
<dbReference type="EMBL" id="CDMN01000058">
    <property type="protein sequence ID" value="CRF44761.1"/>
    <property type="molecule type" value="Genomic_DNA"/>
</dbReference>
<organism evidence="4 6">
    <name type="scientific">Helicobacter ailurogastricus</name>
    <dbReference type="NCBI Taxonomy" id="1578720"/>
    <lineage>
        <taxon>Bacteria</taxon>
        <taxon>Pseudomonadati</taxon>
        <taxon>Campylobacterota</taxon>
        <taxon>Epsilonproteobacteria</taxon>
        <taxon>Campylobacterales</taxon>
        <taxon>Helicobacteraceae</taxon>
        <taxon>Helicobacter</taxon>
    </lineage>
</organism>
<evidence type="ECO:0000313" key="3">
    <source>
        <dbReference type="EMBL" id="CRF42341.1"/>
    </source>
</evidence>
<evidence type="ECO:0000313" key="5">
    <source>
        <dbReference type="Proteomes" id="UP000038622"/>
    </source>
</evidence>
<reference evidence="4" key="1">
    <citation type="submission" date="2014-12" db="EMBL/GenBank/DDBJ databases">
        <title>Whole genome sequences of four Staphylococcus schleiferi canine isolates.</title>
        <authorList>
            <person name="Misic A.M."/>
            <person name="Cain C."/>
            <person name="Morris D.O."/>
            <person name="Rankin S."/>
            <person name="Beiting D."/>
        </authorList>
    </citation>
    <scope>NUCLEOTIDE SEQUENCE</scope>
    <source>
        <strain evidence="2">ASB11</strain>
        <strain evidence="3">ASB13</strain>
        <strain evidence="4">ASB9</strain>
    </source>
</reference>
<accession>A0A0K2XFA1</accession>
<protein>
    <submittedName>
        <fullName evidence="4">Competence protein ComGF</fullName>
    </submittedName>
</protein>
<dbReference type="STRING" id="1578720.HAL011_08290"/>
<dbReference type="SUPFAM" id="SSF109604">
    <property type="entry name" value="HD-domain/PDEase-like"/>
    <property type="match status" value="1"/>
</dbReference>
<evidence type="ECO:0000259" key="1">
    <source>
        <dbReference type="Pfam" id="PF13023"/>
    </source>
</evidence>
<evidence type="ECO:0000313" key="2">
    <source>
        <dbReference type="EMBL" id="CRF41053.1"/>
    </source>
</evidence>